<keyword evidence="3" id="KW-1185">Reference proteome</keyword>
<evidence type="ECO:0000256" key="1">
    <source>
        <dbReference type="SAM" id="MobiDB-lite"/>
    </source>
</evidence>
<dbReference type="Proteomes" id="UP001642720">
    <property type="component" value="Unassembled WGS sequence"/>
</dbReference>
<feature type="region of interest" description="Disordered" evidence="1">
    <location>
        <begin position="103"/>
        <end position="151"/>
    </location>
</feature>
<sequence>MARPAVGARPERTTPESMADGPADGLNASPAATRRVMRALIRREQNGMRPGSPIWELERTGHRQDLAALEMDIAVTAQTPTHATCGHEEPSGIQARTVQAVRYGVASPSPSPLLNRHRRRTANSHSTTERRKKTERTSSSSPSLQGLAEAN</sequence>
<dbReference type="EMBL" id="PPTA01000004">
    <property type="protein sequence ID" value="TFB04008.1"/>
    <property type="molecule type" value="Genomic_DNA"/>
</dbReference>
<evidence type="ECO:0000313" key="2">
    <source>
        <dbReference type="EMBL" id="TFB04008.1"/>
    </source>
</evidence>
<dbReference type="GeneID" id="300575507"/>
<proteinExistence type="predicted"/>
<feature type="region of interest" description="Disordered" evidence="1">
    <location>
        <begin position="1"/>
        <end position="31"/>
    </location>
</feature>
<evidence type="ECO:0000313" key="3">
    <source>
        <dbReference type="Proteomes" id="UP001642720"/>
    </source>
</evidence>
<comment type="caution">
    <text evidence="2">The sequence shown here is derived from an EMBL/GenBank/DDBJ whole genome shotgun (WGS) entry which is preliminary data.</text>
</comment>
<protein>
    <submittedName>
        <fullName evidence="2">Uncharacterized protein</fullName>
    </submittedName>
</protein>
<name>A0ABY2H716_9HYPO</name>
<organism evidence="2 3">
    <name type="scientific">Trichoderma ghanense</name>
    <dbReference type="NCBI Taxonomy" id="65468"/>
    <lineage>
        <taxon>Eukaryota</taxon>
        <taxon>Fungi</taxon>
        <taxon>Dikarya</taxon>
        <taxon>Ascomycota</taxon>
        <taxon>Pezizomycotina</taxon>
        <taxon>Sordariomycetes</taxon>
        <taxon>Hypocreomycetidae</taxon>
        <taxon>Hypocreales</taxon>
        <taxon>Hypocreaceae</taxon>
        <taxon>Trichoderma</taxon>
    </lineage>
</organism>
<dbReference type="RefSeq" id="XP_073560209.1">
    <property type="nucleotide sequence ID" value="XM_073701057.1"/>
</dbReference>
<accession>A0ABY2H716</accession>
<reference evidence="2 3" key="1">
    <citation type="submission" date="2018-01" db="EMBL/GenBank/DDBJ databases">
        <title>Genome characterization of the sugarcane-associated fungus Trichoderma ghanense CCMA-1212 and their application in lignocelulose bioconversion.</title>
        <authorList>
            <person name="Steindorff A.S."/>
            <person name="Mendes T.D."/>
            <person name="Vilela E.S.D."/>
            <person name="Rodrigues D.S."/>
            <person name="Formighieri E.F."/>
            <person name="Melo I.S."/>
            <person name="Favaro L.C.L."/>
        </authorList>
    </citation>
    <scope>NUCLEOTIDE SEQUENCE [LARGE SCALE GENOMIC DNA]</scope>
    <source>
        <strain evidence="2 3">CCMA-1212</strain>
    </source>
</reference>
<gene>
    <name evidence="2" type="ORF">CCMA1212_003721</name>
</gene>